<dbReference type="AlphaFoldDB" id="I2G0Q4"/>
<dbReference type="OMA" id="AREANHW"/>
<dbReference type="InterPro" id="IPR052626">
    <property type="entry name" value="SWT1_Regulator"/>
</dbReference>
<feature type="domain" description="PIN" evidence="2">
    <location>
        <begin position="101"/>
        <end position="284"/>
    </location>
</feature>
<feature type="compositionally biased region" description="Low complexity" evidence="1">
    <location>
        <begin position="465"/>
        <end position="477"/>
    </location>
</feature>
<dbReference type="HOGENOM" id="CLU_564981_0_0_1"/>
<accession>I2G0Q4</accession>
<name>I2G0Q4_USTHO</name>
<dbReference type="InterPro" id="IPR002716">
    <property type="entry name" value="PIN_dom"/>
</dbReference>
<dbReference type="GO" id="GO:0005634">
    <property type="term" value="C:nucleus"/>
    <property type="evidence" value="ECO:0007669"/>
    <property type="project" value="TreeGrafter"/>
</dbReference>
<reference evidence="3 4" key="1">
    <citation type="journal article" date="2012" name="Plant Cell">
        <title>Genome comparison of barley and maize smut fungi reveals targeted loss of RNA silencing components and species-specific presence of transposable elements.</title>
        <authorList>
            <person name="Laurie J.D."/>
            <person name="Ali S."/>
            <person name="Linning R."/>
            <person name="Mannhaupt G."/>
            <person name="Wong P."/>
            <person name="Gueldener U."/>
            <person name="Muensterkoetter M."/>
            <person name="Moore R."/>
            <person name="Kahmann R."/>
            <person name="Bakkeren G."/>
            <person name="Schirawski J."/>
        </authorList>
    </citation>
    <scope>NUCLEOTIDE SEQUENCE [LARGE SCALE GENOMIC DNA]</scope>
    <source>
        <strain evidence="4">Uh4875-4</strain>
    </source>
</reference>
<dbReference type="PANTHER" id="PTHR16161">
    <property type="entry name" value="TRANSCRIPTIONAL PROTEIN SWT1"/>
    <property type="match status" value="1"/>
</dbReference>
<dbReference type="Pfam" id="PF13638">
    <property type="entry name" value="PIN_4"/>
    <property type="match status" value="1"/>
</dbReference>
<comment type="caution">
    <text evidence="3">The sequence shown here is derived from an EMBL/GenBank/DDBJ whole genome shotgun (WGS) entry which is preliminary data.</text>
</comment>
<proteinExistence type="predicted"/>
<dbReference type="EMBL" id="CAGI01000177">
    <property type="protein sequence ID" value="CCF52747.1"/>
    <property type="molecule type" value="Genomic_DNA"/>
</dbReference>
<dbReference type="PANTHER" id="PTHR16161:SF0">
    <property type="entry name" value="TRANSCRIPTIONAL PROTEIN SWT1"/>
    <property type="match status" value="1"/>
</dbReference>
<evidence type="ECO:0000313" key="4">
    <source>
        <dbReference type="Proteomes" id="UP000006174"/>
    </source>
</evidence>
<evidence type="ECO:0000259" key="2">
    <source>
        <dbReference type="Pfam" id="PF13638"/>
    </source>
</evidence>
<protein>
    <recommendedName>
        <fullName evidence="2">PIN domain-containing protein</fullName>
    </recommendedName>
</protein>
<evidence type="ECO:0000256" key="1">
    <source>
        <dbReference type="SAM" id="MobiDB-lite"/>
    </source>
</evidence>
<feature type="compositionally biased region" description="Polar residues" evidence="1">
    <location>
        <begin position="402"/>
        <end position="417"/>
    </location>
</feature>
<feature type="compositionally biased region" description="Polar residues" evidence="1">
    <location>
        <begin position="433"/>
        <end position="448"/>
    </location>
</feature>
<sequence length="512" mass="56833">MPTYADLYNEKLRASGQSGPSNPVRLTISKGDYVFDAETGRFQYEERWEEEHLMEDENYLDAPSPKGNSGSREPSPPPMAALQPTLLFGQADNLTHRPSLWVLDTNTLVSCLDLLKALFAALLTRNVAYAAAVKRPTQHSAEPTLPSPIKLVIPYVVVWELDGLKITSRKNDSGRPVASQAREANHWLFSALQKQKRVPIDQAGAHLADTLWPLYAQPSAHYNGSKRKNGANSRFTFQDSLSCDDEIIKFCVDLKHKTPSSVCFCSDDINARTKAEMDNIDSLGMRELARALKTNVGAAQSTESKWMLVADALIEQWDYQNGTVQQHDQQQQQQQQQNLQQRFDPHLAQQPTWPLALAPHASQSLGATTCTHPIAPPPALIPAAHIATNSEILDMDMDTEENQPPSRAVQSTPTPITLTPARSAPSLKRLSSEGRSTNDSIHSPQKVQRSSKTKPRRSSVYNSVSSATPFASTAATAEQEHTNGEALNPQLDWEDLMQQFGRPNKKSRNTRW</sequence>
<dbReference type="Proteomes" id="UP000006174">
    <property type="component" value="Unassembled WGS sequence"/>
</dbReference>
<dbReference type="OrthoDB" id="2017974at2759"/>
<organism evidence="3 4">
    <name type="scientific">Ustilago hordei</name>
    <name type="common">Barley covered smut fungus</name>
    <dbReference type="NCBI Taxonomy" id="120017"/>
    <lineage>
        <taxon>Eukaryota</taxon>
        <taxon>Fungi</taxon>
        <taxon>Dikarya</taxon>
        <taxon>Basidiomycota</taxon>
        <taxon>Ustilaginomycotina</taxon>
        <taxon>Ustilaginomycetes</taxon>
        <taxon>Ustilaginales</taxon>
        <taxon>Ustilaginaceae</taxon>
        <taxon>Ustilago</taxon>
    </lineage>
</organism>
<gene>
    <name evidence="3" type="ORF">UHOR_04068</name>
</gene>
<evidence type="ECO:0000313" key="3">
    <source>
        <dbReference type="EMBL" id="CCF52747.1"/>
    </source>
</evidence>
<keyword evidence="4" id="KW-1185">Reference proteome</keyword>
<dbReference type="Gene3D" id="3.40.50.1010">
    <property type="entry name" value="5'-nuclease"/>
    <property type="match status" value="1"/>
</dbReference>
<feature type="region of interest" description="Disordered" evidence="1">
    <location>
        <begin position="398"/>
        <end position="487"/>
    </location>
</feature>
<feature type="region of interest" description="Disordered" evidence="1">
    <location>
        <begin position="59"/>
        <end position="80"/>
    </location>
</feature>
<dbReference type="eggNOG" id="ENOG502TA10">
    <property type="taxonomic scope" value="Eukaryota"/>
</dbReference>